<gene>
    <name evidence="1" type="ORF">LCGC14_3069230</name>
</gene>
<dbReference type="Pfam" id="PF05258">
    <property type="entry name" value="DciA"/>
    <property type="match status" value="1"/>
</dbReference>
<organism evidence="1">
    <name type="scientific">marine sediment metagenome</name>
    <dbReference type="NCBI Taxonomy" id="412755"/>
    <lineage>
        <taxon>unclassified sequences</taxon>
        <taxon>metagenomes</taxon>
        <taxon>ecological metagenomes</taxon>
    </lineage>
</organism>
<dbReference type="EMBL" id="LAZR01065230">
    <property type="protein sequence ID" value="KKK55968.1"/>
    <property type="molecule type" value="Genomic_DNA"/>
</dbReference>
<name>A0A0F8WH93_9ZZZZ</name>
<comment type="caution">
    <text evidence="1">The sequence shown here is derived from an EMBL/GenBank/DDBJ whole genome shotgun (WGS) entry which is preliminary data.</text>
</comment>
<accession>A0A0F8WH93</accession>
<proteinExistence type="predicted"/>
<dbReference type="AlphaFoldDB" id="A0A0F8WH93"/>
<protein>
    <submittedName>
        <fullName evidence="1">Uncharacterized protein</fullName>
    </submittedName>
</protein>
<feature type="non-terminal residue" evidence="1">
    <location>
        <position position="1"/>
    </location>
</feature>
<reference evidence="1" key="1">
    <citation type="journal article" date="2015" name="Nature">
        <title>Complex archaea that bridge the gap between prokaryotes and eukaryotes.</title>
        <authorList>
            <person name="Spang A."/>
            <person name="Saw J.H."/>
            <person name="Jorgensen S.L."/>
            <person name="Zaremba-Niedzwiedzka K."/>
            <person name="Martijn J."/>
            <person name="Lind A.E."/>
            <person name="van Eijk R."/>
            <person name="Schleper C."/>
            <person name="Guy L."/>
            <person name="Ettema T.J."/>
        </authorList>
    </citation>
    <scope>NUCLEOTIDE SEQUENCE</scope>
</reference>
<sequence length="41" mass="4727">VNSSTWIQQLRFLKKDLIAKINDALGKEMVSEIKFKIGSLY</sequence>
<evidence type="ECO:0000313" key="1">
    <source>
        <dbReference type="EMBL" id="KKK55968.1"/>
    </source>
</evidence>
<dbReference type="InterPro" id="IPR007922">
    <property type="entry name" value="DciA-like"/>
</dbReference>